<accession>A0AAV1U455</accession>
<sequence length="98" mass="10842">MALGITVTNVYGVPRQQQQLQVMVNVDSAHPMNVASMAIRMNYEGLEPSAPLQAAAEIRPAGAQSTCAVDWRIQFTREHRMNLMAIIGARICRPLARH</sequence>
<name>A0AAV1U455_9STRA</name>
<dbReference type="EMBL" id="CAKLBY020000130">
    <property type="protein sequence ID" value="CAK7928602.1"/>
    <property type="molecule type" value="Genomic_DNA"/>
</dbReference>
<organism evidence="1 2">
    <name type="scientific">Peronospora matthiolae</name>
    <dbReference type="NCBI Taxonomy" id="2874970"/>
    <lineage>
        <taxon>Eukaryota</taxon>
        <taxon>Sar</taxon>
        <taxon>Stramenopiles</taxon>
        <taxon>Oomycota</taxon>
        <taxon>Peronosporomycetes</taxon>
        <taxon>Peronosporales</taxon>
        <taxon>Peronosporaceae</taxon>
        <taxon>Peronospora</taxon>
    </lineage>
</organism>
<dbReference type="AlphaFoldDB" id="A0AAV1U455"/>
<protein>
    <submittedName>
        <fullName evidence="1">Uncharacterized protein</fullName>
    </submittedName>
</protein>
<dbReference type="Proteomes" id="UP001162060">
    <property type="component" value="Unassembled WGS sequence"/>
</dbReference>
<proteinExistence type="predicted"/>
<evidence type="ECO:0000313" key="1">
    <source>
        <dbReference type="EMBL" id="CAK7928602.1"/>
    </source>
</evidence>
<gene>
    <name evidence="1" type="ORF">PM001_LOCUS13752</name>
</gene>
<comment type="caution">
    <text evidence="1">The sequence shown here is derived from an EMBL/GenBank/DDBJ whole genome shotgun (WGS) entry which is preliminary data.</text>
</comment>
<reference evidence="1" key="1">
    <citation type="submission" date="2024-01" db="EMBL/GenBank/DDBJ databases">
        <authorList>
            <person name="Webb A."/>
        </authorList>
    </citation>
    <scope>NUCLEOTIDE SEQUENCE</scope>
    <source>
        <strain evidence="1">Pm1</strain>
    </source>
</reference>
<evidence type="ECO:0000313" key="2">
    <source>
        <dbReference type="Proteomes" id="UP001162060"/>
    </source>
</evidence>